<gene>
    <name evidence="1" type="ORF">H359_0756</name>
</gene>
<dbReference type="Proteomes" id="UP000016064">
    <property type="component" value="Unassembled WGS sequence"/>
</dbReference>
<organism evidence="1 2">
    <name type="scientific">Chlamydia ibidis 10-1398/6</name>
    <dbReference type="NCBI Taxonomy" id="1046581"/>
    <lineage>
        <taxon>Bacteria</taxon>
        <taxon>Pseudomonadati</taxon>
        <taxon>Chlamydiota</taxon>
        <taxon>Chlamydiia</taxon>
        <taxon>Chlamydiales</taxon>
        <taxon>Chlamydiaceae</taxon>
        <taxon>Chlamydia/Chlamydophila group</taxon>
        <taxon>Chlamydia</taxon>
    </lineage>
</organism>
<sequence>MEKVLTVEEEESQQQIAPLVFALLHKKSENPEIVTFPPVELTMPGEELVMYWKQIESLLPVRVSPLVEEKQLEDVRFRLEKQISP</sequence>
<evidence type="ECO:0000313" key="1">
    <source>
        <dbReference type="EMBL" id="EQM62634.1"/>
    </source>
</evidence>
<proteinExistence type="predicted"/>
<comment type="caution">
    <text evidence="1">The sequence shown here is derived from an EMBL/GenBank/DDBJ whole genome shotgun (WGS) entry which is preliminary data.</text>
</comment>
<evidence type="ECO:0000313" key="2">
    <source>
        <dbReference type="Proteomes" id="UP000016064"/>
    </source>
</evidence>
<name>A0ABN0MZG6_9CHLA</name>
<keyword evidence="2" id="KW-1185">Reference proteome</keyword>
<accession>A0ABN0MZG6</accession>
<protein>
    <submittedName>
        <fullName evidence="1">Uncharacterized protein</fullName>
    </submittedName>
</protein>
<reference evidence="1 2" key="1">
    <citation type="submission" date="2013-07" db="EMBL/GenBank/DDBJ databases">
        <title>Isolation of a new Chlamydia species from the feral Sacred Ibis (Threskiornis aethiopicus): Chlamydia ibidis.</title>
        <authorList>
            <person name="Vorimore F."/>
            <person name="Hsia R.-C."/>
            <person name="Huot-Creasy H."/>
            <person name="Bastian S."/>
            <person name="Deruyter L."/>
            <person name="Passet A."/>
            <person name="Sachse K."/>
            <person name="Bavoil P."/>
            <person name="Myers G."/>
            <person name="Laroucau K."/>
        </authorList>
    </citation>
    <scope>NUCLEOTIDE SEQUENCE [LARGE SCALE GENOMIC DNA]</scope>
    <source>
        <strain evidence="1 2">10-1398/6</strain>
    </source>
</reference>
<dbReference type="EMBL" id="APJW01000002">
    <property type="protein sequence ID" value="EQM62634.1"/>
    <property type="molecule type" value="Genomic_DNA"/>
</dbReference>